<proteinExistence type="predicted"/>
<sequence>MDNISSNNLNITNEYVYLSKRGMNNEFLGNKKDLLIVVFLSAVGLYLIVSIIIYFASYIIKNKGDAIAEEFLKEMEKRDNEENHFFMNPNIPNTYNGQSPKAAEAYKNLEKDYNSIWDDMDKKKGKRRDTNSYPIKTPITTPVSFIEPTPDMRYSNDFSKNGYNSPGNDYGSPPIPSYGGQLKSLIRESTDIYNII</sequence>
<feature type="transmembrane region" description="Helical" evidence="1">
    <location>
        <begin position="34"/>
        <end position="56"/>
    </location>
</feature>
<reference evidence="2 3" key="2">
    <citation type="submission" date="2016-08" db="EMBL/GenBank/DDBJ databases">
        <title>Pervasive Adenine N6-methylation of Active Genes in Fungi.</title>
        <authorList>
            <consortium name="DOE Joint Genome Institute"/>
            <person name="Mondo S.J."/>
            <person name="Dannebaum R.O."/>
            <person name="Kuo R.C."/>
            <person name="Labutti K."/>
            <person name="Haridas S."/>
            <person name="Kuo A."/>
            <person name="Salamov A."/>
            <person name="Ahrendt S.R."/>
            <person name="Lipzen A."/>
            <person name="Sullivan W."/>
            <person name="Andreopoulos W.B."/>
            <person name="Clum A."/>
            <person name="Lindquist E."/>
            <person name="Daum C."/>
            <person name="Ramamoorthy G.K."/>
            <person name="Gryganskyi A."/>
            <person name="Culley D."/>
            <person name="Magnuson J.K."/>
            <person name="James T.Y."/>
            <person name="O'Malley M.A."/>
            <person name="Stajich J.E."/>
            <person name="Spatafora J.W."/>
            <person name="Visel A."/>
            <person name="Grigoriev I.V."/>
        </authorList>
    </citation>
    <scope>NUCLEOTIDE SEQUENCE [LARGE SCALE GENOMIC DNA]</scope>
    <source>
        <strain evidence="2 3">S4</strain>
    </source>
</reference>
<keyword evidence="3" id="KW-1185">Reference proteome</keyword>
<gene>
    <name evidence="2" type="ORF">BCR32DRAFT_243236</name>
</gene>
<dbReference type="OrthoDB" id="10560284at2759"/>
<evidence type="ECO:0000256" key="1">
    <source>
        <dbReference type="SAM" id="Phobius"/>
    </source>
</evidence>
<keyword evidence="1" id="KW-1133">Transmembrane helix</keyword>
<keyword evidence="1" id="KW-0812">Transmembrane</keyword>
<name>A0A1Y1XD22_9FUNG</name>
<evidence type="ECO:0000313" key="3">
    <source>
        <dbReference type="Proteomes" id="UP000193944"/>
    </source>
</evidence>
<comment type="caution">
    <text evidence="2">The sequence shown here is derived from an EMBL/GenBank/DDBJ whole genome shotgun (WGS) entry which is preliminary data.</text>
</comment>
<dbReference type="AlphaFoldDB" id="A0A1Y1XD22"/>
<evidence type="ECO:0000313" key="2">
    <source>
        <dbReference type="EMBL" id="ORX83625.1"/>
    </source>
</evidence>
<dbReference type="Proteomes" id="UP000193944">
    <property type="component" value="Unassembled WGS sequence"/>
</dbReference>
<organism evidence="2 3">
    <name type="scientific">Anaeromyces robustus</name>
    <dbReference type="NCBI Taxonomy" id="1754192"/>
    <lineage>
        <taxon>Eukaryota</taxon>
        <taxon>Fungi</taxon>
        <taxon>Fungi incertae sedis</taxon>
        <taxon>Chytridiomycota</taxon>
        <taxon>Chytridiomycota incertae sedis</taxon>
        <taxon>Neocallimastigomycetes</taxon>
        <taxon>Neocallimastigales</taxon>
        <taxon>Neocallimastigaceae</taxon>
        <taxon>Anaeromyces</taxon>
    </lineage>
</organism>
<keyword evidence="1" id="KW-0472">Membrane</keyword>
<dbReference type="EMBL" id="MCFG01000069">
    <property type="protein sequence ID" value="ORX83625.1"/>
    <property type="molecule type" value="Genomic_DNA"/>
</dbReference>
<accession>A0A1Y1XD22</accession>
<reference evidence="2 3" key="1">
    <citation type="submission" date="2016-08" db="EMBL/GenBank/DDBJ databases">
        <title>A Parts List for Fungal Cellulosomes Revealed by Comparative Genomics.</title>
        <authorList>
            <consortium name="DOE Joint Genome Institute"/>
            <person name="Haitjema C.H."/>
            <person name="Gilmore S.P."/>
            <person name="Henske J.K."/>
            <person name="Solomon K.V."/>
            <person name="De Groot R."/>
            <person name="Kuo A."/>
            <person name="Mondo S.J."/>
            <person name="Salamov A.A."/>
            <person name="Labutti K."/>
            <person name="Zhao Z."/>
            <person name="Chiniquy J."/>
            <person name="Barry K."/>
            <person name="Brewer H.M."/>
            <person name="Purvine S.O."/>
            <person name="Wright A.T."/>
            <person name="Boxma B."/>
            <person name="Van Alen T."/>
            <person name="Hackstein J.H."/>
            <person name="Baker S.E."/>
            <person name="Grigoriev I.V."/>
            <person name="O'Malley M.A."/>
        </authorList>
    </citation>
    <scope>NUCLEOTIDE SEQUENCE [LARGE SCALE GENOMIC DNA]</scope>
    <source>
        <strain evidence="2 3">S4</strain>
    </source>
</reference>
<protein>
    <submittedName>
        <fullName evidence="2">Uncharacterized protein</fullName>
    </submittedName>
</protein>